<reference evidence="1 2" key="1">
    <citation type="journal article" date="2019" name="Sci. Rep.">
        <title>Orb-weaving spider Araneus ventricosus genome elucidates the spidroin gene catalogue.</title>
        <authorList>
            <person name="Kono N."/>
            <person name="Nakamura H."/>
            <person name="Ohtoshi R."/>
            <person name="Moran D.A.P."/>
            <person name="Shinohara A."/>
            <person name="Yoshida Y."/>
            <person name="Fujiwara M."/>
            <person name="Mori M."/>
            <person name="Tomita M."/>
            <person name="Arakawa K."/>
        </authorList>
    </citation>
    <scope>NUCLEOTIDE SEQUENCE [LARGE SCALE GENOMIC DNA]</scope>
</reference>
<accession>A0A4Y2NL69</accession>
<organism evidence="1 2">
    <name type="scientific">Araneus ventricosus</name>
    <name type="common">Orbweaver spider</name>
    <name type="synonym">Epeira ventricosa</name>
    <dbReference type="NCBI Taxonomy" id="182803"/>
    <lineage>
        <taxon>Eukaryota</taxon>
        <taxon>Metazoa</taxon>
        <taxon>Ecdysozoa</taxon>
        <taxon>Arthropoda</taxon>
        <taxon>Chelicerata</taxon>
        <taxon>Arachnida</taxon>
        <taxon>Araneae</taxon>
        <taxon>Araneomorphae</taxon>
        <taxon>Entelegynae</taxon>
        <taxon>Araneoidea</taxon>
        <taxon>Araneidae</taxon>
        <taxon>Araneus</taxon>
    </lineage>
</organism>
<evidence type="ECO:0000313" key="2">
    <source>
        <dbReference type="Proteomes" id="UP000499080"/>
    </source>
</evidence>
<dbReference type="EMBL" id="BGPR01009385">
    <property type="protein sequence ID" value="GBN39652.1"/>
    <property type="molecule type" value="Genomic_DNA"/>
</dbReference>
<proteinExistence type="predicted"/>
<dbReference type="AlphaFoldDB" id="A0A4Y2NL69"/>
<comment type="caution">
    <text evidence="1">The sequence shown here is derived from an EMBL/GenBank/DDBJ whole genome shotgun (WGS) entry which is preliminary data.</text>
</comment>
<sequence>MKEFITRHLLSDSEIRLVEFLLYFDFRVYSVPIHACFVHVLRASIRATLSKHGFCRSAKTLGSLVSVVYNQKGSGSISDEICGAPYGLHPMYNAVVSTVDNIELLTSLADRFVNNEAMLLSFLAEKSLPFALVPDLLDLVKELSKDRKGLRQLKNASHNGILQIKKLSLDSLHDVSLPWPPLRRSLNPFLMTEFSRTSFSVERLARLRDAGICKALFGLSIENGSRVRKTYFQIAFLRQANDLNKLRTIAKKDGDLQEYGRLPEPQHKFNAFAAVLAAAEKGDVDAIKRDYPGMNIRYKKNILSSISFRTRELGISCVVWICDPPRGRRRSPPQ</sequence>
<gene>
    <name evidence="1" type="ORF">AVEN_114655_2</name>
</gene>
<protein>
    <submittedName>
        <fullName evidence="1">Uncharacterized protein</fullName>
    </submittedName>
</protein>
<name>A0A4Y2NL69_ARAVE</name>
<dbReference type="Proteomes" id="UP000499080">
    <property type="component" value="Unassembled WGS sequence"/>
</dbReference>
<keyword evidence="2" id="KW-1185">Reference proteome</keyword>
<evidence type="ECO:0000313" key="1">
    <source>
        <dbReference type="EMBL" id="GBN39652.1"/>
    </source>
</evidence>